<sequence length="156" mass="15571">MRIGTSLIAIAAFAAGPVFAQALGTVTTVNGVATFTTSTGNAALVAGTPILHGSRVVTTSASSATLRMNNGCTVNVPPGHGVTVLSTQTCAQLQAAVQPVLPVAGNPPSTAVMGQSRSGMLAGMDPVVGLWIAGIVLAVIEDWRNDDSPPPPLSAQ</sequence>
<comment type="caution">
    <text evidence="2">The sequence shown here is derived from an EMBL/GenBank/DDBJ whole genome shotgun (WGS) entry which is preliminary data.</text>
</comment>
<evidence type="ECO:0000256" key="1">
    <source>
        <dbReference type="SAM" id="SignalP"/>
    </source>
</evidence>
<proteinExistence type="predicted"/>
<keyword evidence="3" id="KW-1185">Reference proteome</keyword>
<organism evidence="2 3">
    <name type="scientific">Ramlibacter montanisoli</name>
    <dbReference type="NCBI Taxonomy" id="2732512"/>
    <lineage>
        <taxon>Bacteria</taxon>
        <taxon>Pseudomonadati</taxon>
        <taxon>Pseudomonadota</taxon>
        <taxon>Betaproteobacteria</taxon>
        <taxon>Burkholderiales</taxon>
        <taxon>Comamonadaceae</taxon>
        <taxon>Ramlibacter</taxon>
    </lineage>
</organism>
<name>A0A849K229_9BURK</name>
<evidence type="ECO:0000313" key="3">
    <source>
        <dbReference type="Proteomes" id="UP000552954"/>
    </source>
</evidence>
<protein>
    <submittedName>
        <fullName evidence="2">Uncharacterized protein</fullName>
    </submittedName>
</protein>
<keyword evidence="1" id="KW-0732">Signal</keyword>
<reference evidence="2 3" key="1">
    <citation type="submission" date="2020-05" db="EMBL/GenBank/DDBJ databases">
        <authorList>
            <person name="Khan S.A."/>
            <person name="Jeon C.O."/>
            <person name="Chun B.H."/>
        </authorList>
    </citation>
    <scope>NUCLEOTIDE SEQUENCE [LARGE SCALE GENOMIC DNA]</scope>
    <source>
        <strain evidence="2 3">B156</strain>
    </source>
</reference>
<feature type="chain" id="PRO_5032571634" evidence="1">
    <location>
        <begin position="21"/>
        <end position="156"/>
    </location>
</feature>
<dbReference type="RefSeq" id="WP_171556897.1">
    <property type="nucleotide sequence ID" value="NZ_JABFCS010000001.1"/>
</dbReference>
<reference evidence="2 3" key="2">
    <citation type="submission" date="2020-06" db="EMBL/GenBank/DDBJ databases">
        <title>Ramlibacter rhizophilus sp. nov., isolated from rhizosphere soil of national flower Mugunghwa from South Korea.</title>
        <authorList>
            <person name="Zheng-Fei Y."/>
            <person name="Huan T."/>
        </authorList>
    </citation>
    <scope>NUCLEOTIDE SEQUENCE [LARGE SCALE GENOMIC DNA]</scope>
    <source>
        <strain evidence="2 3">B156</strain>
    </source>
</reference>
<accession>A0A849K229</accession>
<dbReference type="AlphaFoldDB" id="A0A849K229"/>
<feature type="signal peptide" evidence="1">
    <location>
        <begin position="1"/>
        <end position="20"/>
    </location>
</feature>
<gene>
    <name evidence="2" type="ORF">HK415_04315</name>
</gene>
<dbReference type="EMBL" id="JABFCS010000001">
    <property type="protein sequence ID" value="NNU42548.1"/>
    <property type="molecule type" value="Genomic_DNA"/>
</dbReference>
<dbReference type="Proteomes" id="UP000552954">
    <property type="component" value="Unassembled WGS sequence"/>
</dbReference>
<evidence type="ECO:0000313" key="2">
    <source>
        <dbReference type="EMBL" id="NNU42548.1"/>
    </source>
</evidence>